<dbReference type="PRINTS" id="PR00453">
    <property type="entry name" value="VWFADOMAIN"/>
</dbReference>
<feature type="domain" description="VWFA" evidence="1">
    <location>
        <begin position="148"/>
        <end position="320"/>
    </location>
</feature>
<accession>A0AAN8KSV3</accession>
<dbReference type="SUPFAM" id="SSF53300">
    <property type="entry name" value="vWA-like"/>
    <property type="match status" value="2"/>
</dbReference>
<name>A0AAN8KSV3_9TELE</name>
<proteinExistence type="predicted"/>
<feature type="domain" description="VWFA" evidence="1">
    <location>
        <begin position="393"/>
        <end position="565"/>
    </location>
</feature>
<reference evidence="2 3" key="1">
    <citation type="submission" date="2021-04" db="EMBL/GenBank/DDBJ databases">
        <authorList>
            <person name="De Guttry C."/>
            <person name="Zahm M."/>
            <person name="Klopp C."/>
            <person name="Cabau C."/>
            <person name="Louis A."/>
            <person name="Berthelot C."/>
            <person name="Parey E."/>
            <person name="Roest Crollius H."/>
            <person name="Montfort J."/>
            <person name="Robinson-Rechavi M."/>
            <person name="Bucao C."/>
            <person name="Bouchez O."/>
            <person name="Gislard M."/>
            <person name="Lluch J."/>
            <person name="Milhes M."/>
            <person name="Lampietro C."/>
            <person name="Lopez Roques C."/>
            <person name="Donnadieu C."/>
            <person name="Braasch I."/>
            <person name="Desvignes T."/>
            <person name="Postlethwait J."/>
            <person name="Bobe J."/>
            <person name="Wedekind C."/>
            <person name="Guiguen Y."/>
        </authorList>
    </citation>
    <scope>NUCLEOTIDE SEQUENCE [LARGE SCALE GENOMIC DNA]</scope>
    <source>
        <strain evidence="2">Cs_M1</strain>
        <tissue evidence="2">Blood</tissue>
    </source>
</reference>
<comment type="caution">
    <text evidence="2">The sequence shown here is derived from an EMBL/GenBank/DDBJ whole genome shotgun (WGS) entry which is preliminary data.</text>
</comment>
<gene>
    <name evidence="2" type="ORF">J4Q44_G00284970</name>
</gene>
<dbReference type="PANTHER" id="PTHR24020">
    <property type="entry name" value="COLLAGEN ALPHA"/>
    <property type="match status" value="1"/>
</dbReference>
<protein>
    <recommendedName>
        <fullName evidence="1">VWFA domain-containing protein</fullName>
    </recommendedName>
</protein>
<dbReference type="Proteomes" id="UP001356427">
    <property type="component" value="Unassembled WGS sequence"/>
</dbReference>
<dbReference type="SMART" id="SM00327">
    <property type="entry name" value="VWA"/>
    <property type="match status" value="2"/>
</dbReference>
<organism evidence="2 3">
    <name type="scientific">Coregonus suidteri</name>
    <dbReference type="NCBI Taxonomy" id="861788"/>
    <lineage>
        <taxon>Eukaryota</taxon>
        <taxon>Metazoa</taxon>
        <taxon>Chordata</taxon>
        <taxon>Craniata</taxon>
        <taxon>Vertebrata</taxon>
        <taxon>Euteleostomi</taxon>
        <taxon>Actinopterygii</taxon>
        <taxon>Neopterygii</taxon>
        <taxon>Teleostei</taxon>
        <taxon>Protacanthopterygii</taxon>
        <taxon>Salmoniformes</taxon>
        <taxon>Salmonidae</taxon>
        <taxon>Coregoninae</taxon>
        <taxon>Coregonus</taxon>
    </lineage>
</organism>
<dbReference type="InterPro" id="IPR036465">
    <property type="entry name" value="vWFA_dom_sf"/>
</dbReference>
<dbReference type="AlphaFoldDB" id="A0AAN8KSV3"/>
<keyword evidence="3" id="KW-1185">Reference proteome</keyword>
<dbReference type="InterPro" id="IPR050525">
    <property type="entry name" value="ECM_Assembly_Org"/>
</dbReference>
<evidence type="ECO:0000259" key="1">
    <source>
        <dbReference type="PROSITE" id="PS50234"/>
    </source>
</evidence>
<dbReference type="PANTHER" id="PTHR24020:SF20">
    <property type="entry name" value="PH DOMAIN-CONTAINING PROTEIN"/>
    <property type="match status" value="1"/>
</dbReference>
<dbReference type="EMBL" id="JAGTTL010000027">
    <property type="protein sequence ID" value="KAK6300399.1"/>
    <property type="molecule type" value="Genomic_DNA"/>
</dbReference>
<evidence type="ECO:0000313" key="2">
    <source>
        <dbReference type="EMBL" id="KAK6300399.1"/>
    </source>
</evidence>
<dbReference type="InterPro" id="IPR002035">
    <property type="entry name" value="VWF_A"/>
</dbReference>
<evidence type="ECO:0000313" key="3">
    <source>
        <dbReference type="Proteomes" id="UP001356427"/>
    </source>
</evidence>
<dbReference type="Pfam" id="PF00092">
    <property type="entry name" value="VWA"/>
    <property type="match status" value="2"/>
</dbReference>
<sequence>MLVNKEKEKMSGQGTLSLLTCMAAIAVSSMAFNIDETNPQIYKREEQDFFGYKVLQFISGKEKGVMVCAPHQKNGSGGICRCAQDRTNCTNCYTPEETDTIKYIGLSMAGQSTSPPTFTACSPGLSHECDGNSYLNSICQECTKKIVDLVFLIDGSGSMIGDAFDESKDFINNIMTTLKNSSIKFAAVQFSSTARTVFDFNDYQEGRALTNLTNEKHMALLTNTYKAIDSVLKNIFENQAAGATADATKVLVVITDGNPSDTDRNYNSIKRSDEKNIIRFVIGVKNVDLKKLKFLASEPKENNTFLIQDYNGLKGILDNFQKKIFNIQETDTIKYIGLSMAGQSTSPPTFTACSPGLAHECDLNSICYQFNSQLQITSNFTPAFQECTKKIVDLVFLIDGSASMTGDAFEKNKGFINNIMTTLKNSSIKFAAVQFSSTARTVFDFNDYQEGRALTNLTNEKHMALLTNTHQAIDFVLKNIFENQAAGATADATKVLVVITDGNPSDTDRNYNSIKRSDEKNIIRFVIGVKNVDLKKLKSLASEPKENNTFLIQDYNELKGILDNFQKKIFNIEGSKTALAGNLTKEMSQSEFSAVYSKKDTLGFGLSGIKQLAWIPL</sequence>
<dbReference type="Gene3D" id="3.40.50.410">
    <property type="entry name" value="von Willebrand factor, type A domain"/>
    <property type="match status" value="2"/>
</dbReference>
<dbReference type="PROSITE" id="PS50234">
    <property type="entry name" value="VWFA"/>
    <property type="match status" value="2"/>
</dbReference>